<name>W8VY31_9EUKA</name>
<dbReference type="PANTHER" id="PTHR11760">
    <property type="entry name" value="30S/40S RIBOSOMAL PROTEIN S3"/>
    <property type="match status" value="1"/>
</dbReference>
<keyword evidence="6" id="KW-0496">Mitochondrion</keyword>
<dbReference type="EMBL" id="AB854048">
    <property type="protein sequence ID" value="BAO51952.1"/>
    <property type="molecule type" value="Genomic_DNA"/>
</dbReference>
<evidence type="ECO:0000256" key="2">
    <source>
        <dbReference type="ARBA" id="ARBA00022980"/>
    </source>
</evidence>
<reference evidence="6" key="1">
    <citation type="journal article" date="2014" name="Genome Biol. Evol.">
        <title>Gene Content Evolution in Discobid Mitochondria Deduced from the Phylogenetic Position and Complete Mitochondrial Genome of Tsukubamonas globosa.</title>
        <authorList>
            <person name="Kamikawa R."/>
            <person name="Kolisko M."/>
            <person name="Nishimura Y."/>
            <person name="Yabuki A."/>
            <person name="Brown M.W."/>
            <person name="Ishikawa S.A."/>
            <person name="Ishida K."/>
            <person name="Roger A.J."/>
            <person name="Hashimoto T."/>
            <person name="Inagaki Y."/>
        </authorList>
    </citation>
    <scope>NUCLEOTIDE SEQUENCE</scope>
</reference>
<protein>
    <recommendedName>
        <fullName evidence="4">Small ribosomal subunit protein uS3c</fullName>
    </recommendedName>
</protein>
<dbReference type="SMR" id="W8VY31"/>
<dbReference type="SUPFAM" id="SSF54821">
    <property type="entry name" value="Ribosomal protein S3 C-terminal domain"/>
    <property type="match status" value="1"/>
</dbReference>
<dbReference type="NCBIfam" id="TIGR01009">
    <property type="entry name" value="rpsC_bact"/>
    <property type="match status" value="1"/>
</dbReference>
<dbReference type="InterPro" id="IPR057258">
    <property type="entry name" value="Ribosomal_uS3"/>
</dbReference>
<dbReference type="GO" id="GO:0003723">
    <property type="term" value="F:RNA binding"/>
    <property type="evidence" value="ECO:0007669"/>
    <property type="project" value="InterPro"/>
</dbReference>
<dbReference type="InterPro" id="IPR001351">
    <property type="entry name" value="Ribosomal_uS3_C"/>
</dbReference>
<evidence type="ECO:0000256" key="1">
    <source>
        <dbReference type="ARBA" id="ARBA00010761"/>
    </source>
</evidence>
<dbReference type="GeneID" id="18490799"/>
<dbReference type="RefSeq" id="YP_009004110.1">
    <property type="nucleotide sequence ID" value="NC_023545.1"/>
</dbReference>
<dbReference type="SUPFAM" id="SSF54814">
    <property type="entry name" value="Prokaryotic type KH domain (KH-domain type II)"/>
    <property type="match status" value="1"/>
</dbReference>
<evidence type="ECO:0000256" key="4">
    <source>
        <dbReference type="ARBA" id="ARBA00035154"/>
    </source>
</evidence>
<dbReference type="InterPro" id="IPR005704">
    <property type="entry name" value="Ribosomal_uS3_bac-typ"/>
</dbReference>
<dbReference type="GO" id="GO:0022627">
    <property type="term" value="C:cytosolic small ribosomal subunit"/>
    <property type="evidence" value="ECO:0007669"/>
    <property type="project" value="TreeGrafter"/>
</dbReference>
<geneLocation type="mitochondrion" evidence="6"/>
<dbReference type="Pfam" id="PF00189">
    <property type="entry name" value="Ribosomal_S3_C"/>
    <property type="match status" value="1"/>
</dbReference>
<evidence type="ECO:0000259" key="5">
    <source>
        <dbReference type="Pfam" id="PF00189"/>
    </source>
</evidence>
<dbReference type="GO" id="GO:0006412">
    <property type="term" value="P:translation"/>
    <property type="evidence" value="ECO:0007669"/>
    <property type="project" value="InterPro"/>
</dbReference>
<comment type="similarity">
    <text evidence="1">Belongs to the universal ribosomal protein uS3 family.</text>
</comment>
<evidence type="ECO:0000256" key="3">
    <source>
        <dbReference type="ARBA" id="ARBA00023274"/>
    </source>
</evidence>
<evidence type="ECO:0000313" key="6">
    <source>
        <dbReference type="EMBL" id="BAO51952.1"/>
    </source>
</evidence>
<keyword evidence="3" id="KW-0687">Ribonucleoprotein</keyword>
<dbReference type="Gene3D" id="3.30.1140.32">
    <property type="entry name" value="Ribosomal protein S3, C-terminal domain"/>
    <property type="match status" value="1"/>
</dbReference>
<organism evidence="6">
    <name type="scientific">Tsukubamonas globosa</name>
    <dbReference type="NCBI Taxonomy" id="875863"/>
    <lineage>
        <taxon>Eukaryota</taxon>
        <taxon>Discoba</taxon>
        <taxon>Tsukubamonadida</taxon>
        <taxon>Tsukubamonadidae</taxon>
        <taxon>Tsukubamonas</taxon>
    </lineage>
</organism>
<keyword evidence="2 6" id="KW-0689">Ribosomal protein</keyword>
<dbReference type="PANTHER" id="PTHR11760:SF19">
    <property type="entry name" value="SMALL RIBOSOMAL SUBUNIT PROTEIN US3C"/>
    <property type="match status" value="1"/>
</dbReference>
<dbReference type="InterPro" id="IPR036419">
    <property type="entry name" value="Ribosomal_S3_C_sf"/>
</dbReference>
<dbReference type="GO" id="GO:0003735">
    <property type="term" value="F:structural constituent of ribosome"/>
    <property type="evidence" value="ECO:0007669"/>
    <property type="project" value="InterPro"/>
</dbReference>
<dbReference type="AlphaFoldDB" id="W8VY31"/>
<dbReference type="InterPro" id="IPR009019">
    <property type="entry name" value="KH_sf_prok-type"/>
</dbReference>
<sequence>MGYRINPIGFRVGSFRGWNSFWFGSNEYATLLKDDLFVHNYFKGIKHKYKYPISTPHITRSFFQTNIKTAIYNPPTFYQKETKLKEMSNSFGIVLGHNSTLCNTIGSSKHYKGNAYYFTIRTKTAQILANYMALEFEKRNPFHEITRDIIDWVRRTKNVAGIIIKCSGRFKGEEMARSLVKKYKRVPFSSIDIRLDYGCTHANTKYGSLGIKIWLFLAKRKIHKKGITHYVTSSKHTSSSVTDLNVIISKEKSFSKKS</sequence>
<accession>W8VY31</accession>
<proteinExistence type="inferred from homology"/>
<feature type="domain" description="Small ribosomal subunit protein uS3 C-terminal" evidence="5">
    <location>
        <begin position="133"/>
        <end position="214"/>
    </location>
</feature>
<gene>
    <name evidence="6" type="primary">rps3</name>
</gene>